<dbReference type="EMBL" id="CP063196">
    <property type="protein sequence ID" value="UOE20049.1"/>
    <property type="molecule type" value="Genomic_DNA"/>
</dbReference>
<dbReference type="PANTHER" id="PTHR35525">
    <property type="entry name" value="BLL6575 PROTEIN"/>
    <property type="match status" value="1"/>
</dbReference>
<name>A0A399G8B5_9ACTN</name>
<dbReference type="AlphaFoldDB" id="A0A399G8B5"/>
<dbReference type="InterPro" id="IPR010852">
    <property type="entry name" value="ABATE"/>
</dbReference>
<dbReference type="Pfam" id="PF11706">
    <property type="entry name" value="zf-CGNR"/>
    <property type="match status" value="1"/>
</dbReference>
<sequence length="174" mass="18758">MQFNTYGGTGALLAAALLNAPDHRAPTLSAVLTEYGITDPVIDDEQAARFSPWIERLRPVFGEEDPERQIAIVNTLLTDSTNGVQVSTHHGRVPAHLHYVMQTLDTVDRVRATTAGGLAVALCGAGGHRLGRCARAGCALVFVDTSRNGRRRFCSVTCANRVNVAAHRARSRAR</sequence>
<evidence type="ECO:0000313" key="1">
    <source>
        <dbReference type="EMBL" id="UOE20049.1"/>
    </source>
</evidence>
<dbReference type="OrthoDB" id="3531194at2"/>
<dbReference type="InterPro" id="IPR021005">
    <property type="entry name" value="Znf_CGNR"/>
</dbReference>
<proteinExistence type="predicted"/>
<accession>A0A399G8B5</accession>
<dbReference type="SUPFAM" id="SSF160904">
    <property type="entry name" value="Jann2411-like"/>
    <property type="match status" value="1"/>
</dbReference>
<dbReference type="KEGG" id="thao:NI17_001990"/>
<dbReference type="Proteomes" id="UP000265719">
    <property type="component" value="Chromosome"/>
</dbReference>
<dbReference type="Gene3D" id="1.10.3300.10">
    <property type="entry name" value="Jann2411-like domain"/>
    <property type="match status" value="1"/>
</dbReference>
<keyword evidence="2" id="KW-1185">Reference proteome</keyword>
<evidence type="ECO:0000313" key="2">
    <source>
        <dbReference type="Proteomes" id="UP000265719"/>
    </source>
</evidence>
<protein>
    <submittedName>
        <fullName evidence="1">CGNR zinc finger domain-containing protein</fullName>
    </submittedName>
</protein>
<dbReference type="PANTHER" id="PTHR35525:SF3">
    <property type="entry name" value="BLL6575 PROTEIN"/>
    <property type="match status" value="1"/>
</dbReference>
<dbReference type="RefSeq" id="WP_068692549.1">
    <property type="nucleotide sequence ID" value="NZ_CP063196.1"/>
</dbReference>
<gene>
    <name evidence="1" type="ORF">NI17_001990</name>
</gene>
<reference evidence="1" key="1">
    <citation type="submission" date="2020-10" db="EMBL/GenBank/DDBJ databases">
        <title>De novo genome project of the cellulose decomposer Thermobifida halotolerans type strain.</title>
        <authorList>
            <person name="Nagy I."/>
            <person name="Horvath B."/>
            <person name="Kukolya J."/>
            <person name="Nagy I."/>
            <person name="Orsini M."/>
        </authorList>
    </citation>
    <scope>NUCLEOTIDE SEQUENCE</scope>
    <source>
        <strain evidence="1">DSM 44931</strain>
    </source>
</reference>
<organism evidence="1 2">
    <name type="scientific">Thermobifida halotolerans</name>
    <dbReference type="NCBI Taxonomy" id="483545"/>
    <lineage>
        <taxon>Bacteria</taxon>
        <taxon>Bacillati</taxon>
        <taxon>Actinomycetota</taxon>
        <taxon>Actinomycetes</taxon>
        <taxon>Streptosporangiales</taxon>
        <taxon>Nocardiopsidaceae</taxon>
        <taxon>Thermobifida</taxon>
    </lineage>
</organism>
<dbReference type="InterPro" id="IPR023286">
    <property type="entry name" value="ABATE_dom_sf"/>
</dbReference>